<sequence length="481" mass="55453">MVFDFGDVPNHPLLPYAPRAMHESITNMLSTYILSAPPVPINSTCEAPPNHTEVGDDDCTANEKHSGLLSGKRLGRPRKIVDMIYFGYDLDIVEVRFHELRHAVDWFIVGESRLTSTGFTKPLMMTQAVQDPEWFGDLRGRIVVIELPELVMRTKYESNDDCRTDEDCWATQKWARDELMRRFLQLNKEQGYKYVKQDEDLIFASDPDEFPAGDVMKLVKHCEMAKPLENTALVLMSWAGNLNIVMTRMMSLDIPHLPLATAPRGTLIPYKTAKDFKSFFYRTKPPQKLYGGWHITDYNYIPFLFVKYTTFGEGNGQIFHPDSCLGDALFGDPLDKLPSDLHAELNTPLANTTLPDLEPLYRADSWAAAERSSWKTPAGLFNEMAARLVWAQRRMYSEGYTRKVKIFAKYMRKDELGEKYKQVKLRELPWFVRCNPHRFPVLLGNADPRYFQEDRGHIFRQGEAVQVDTMGAWKNIISWDK</sequence>
<organism evidence="1 2">
    <name type="scientific">Vitrella brassicaformis (strain CCMP3155)</name>
    <dbReference type="NCBI Taxonomy" id="1169540"/>
    <lineage>
        <taxon>Eukaryota</taxon>
        <taxon>Sar</taxon>
        <taxon>Alveolata</taxon>
        <taxon>Colpodellida</taxon>
        <taxon>Vitrellaceae</taxon>
        <taxon>Vitrella</taxon>
    </lineage>
</organism>
<dbReference type="Pfam" id="PF04724">
    <property type="entry name" value="Glyco_transf_17"/>
    <property type="match status" value="1"/>
</dbReference>
<protein>
    <submittedName>
        <fullName evidence="1">Uncharacterized protein</fullName>
    </submittedName>
</protein>
<dbReference type="InterPro" id="IPR006813">
    <property type="entry name" value="Glyco_trans_17"/>
</dbReference>
<dbReference type="InParanoid" id="A0A0G4G5J4"/>
<dbReference type="PANTHER" id="PTHR12224">
    <property type="entry name" value="BETA-1,4-MANNOSYL-GLYCOPROTEIN BETA-1,4-N-ACETYLGLUCOSAMINYL-TRANSFERASE"/>
    <property type="match status" value="1"/>
</dbReference>
<dbReference type="PANTHER" id="PTHR12224:SF0">
    <property type="entry name" value="BETA-1,4-MANNOSYL-GLYCOPROTEIN 4-BETA-N-ACETYLGLUCOSAMINYLTRANSFERASE"/>
    <property type="match status" value="1"/>
</dbReference>
<proteinExistence type="predicted"/>
<dbReference type="VEuPathDB" id="CryptoDB:Vbra_2630"/>
<dbReference type="OrthoDB" id="6474464at2759"/>
<gene>
    <name evidence="1" type="ORF">Vbra_2630</name>
</gene>
<evidence type="ECO:0000313" key="1">
    <source>
        <dbReference type="EMBL" id="CEM23327.1"/>
    </source>
</evidence>
<dbReference type="EMBL" id="CDMY01000564">
    <property type="protein sequence ID" value="CEM23327.1"/>
    <property type="molecule type" value="Genomic_DNA"/>
</dbReference>
<evidence type="ECO:0000313" key="2">
    <source>
        <dbReference type="Proteomes" id="UP000041254"/>
    </source>
</evidence>
<dbReference type="Proteomes" id="UP000041254">
    <property type="component" value="Unassembled WGS sequence"/>
</dbReference>
<accession>A0A0G4G5J4</accession>
<dbReference type="GO" id="GO:0006044">
    <property type="term" value="P:N-acetylglucosamine metabolic process"/>
    <property type="evidence" value="ECO:0007669"/>
    <property type="project" value="TreeGrafter"/>
</dbReference>
<reference evidence="1" key="1">
    <citation type="submission" date="2014-11" db="EMBL/GenBank/DDBJ databases">
        <authorList>
            <person name="Zhu J."/>
            <person name="Qi W."/>
            <person name="Song R."/>
        </authorList>
    </citation>
    <scope>NUCLEOTIDE SEQUENCE [LARGE SCALE GENOMIC DNA]</scope>
</reference>
<dbReference type="PhylomeDB" id="A0A0G4G5J4"/>
<dbReference type="GO" id="GO:0016020">
    <property type="term" value="C:membrane"/>
    <property type="evidence" value="ECO:0007669"/>
    <property type="project" value="InterPro"/>
</dbReference>
<dbReference type="GO" id="GO:0003830">
    <property type="term" value="F:beta-1,4-mannosylglycoprotein 4-beta-N-acetylglucosaminyltransferase activity"/>
    <property type="evidence" value="ECO:0007669"/>
    <property type="project" value="InterPro"/>
</dbReference>
<keyword evidence="2" id="KW-1185">Reference proteome</keyword>
<dbReference type="AlphaFoldDB" id="A0A0G4G5J4"/>
<name>A0A0G4G5J4_VITBC</name>